<dbReference type="InterPro" id="IPR005202">
    <property type="entry name" value="TF_GRAS"/>
</dbReference>
<sequence length="364" mass="39625">MPLKKKCSQGTFFFQIAGLLRPLHCSSLLCCFPSSLIASPEDSGGGHISNSFTSSSRSGGAVEEGCLFEYPSTQVGSSSVDYSSQTSFGSSNGSFNGVPDGPEEALFRAGKEDFQIEMQQLWQYKKGVEEASNFLPDQKKLVIDLEAGSPLPRDAAELRSGLLEAKDKGVAVNGGARNRKNPHHKEDLDVKEGRSTKHPAVVCSDEDDVAPEMFDNVLLCPQGRPNDAISSLREALQSELESKAAKSNGHSKGGKGKSWGKRQAKKEVIDLRTLLIHCAQAVATDDRRSASEQLKHIRQHSSMDGDGPQRLAHCFADGLEARLAGTGVQCYHSMEVKFRSVAAILKAYHLYLRQEINLDIFLNI</sequence>
<dbReference type="EMBL" id="NMUH01000533">
    <property type="protein sequence ID" value="MQL80904.1"/>
    <property type="molecule type" value="Genomic_DNA"/>
</dbReference>
<keyword evidence="1" id="KW-0805">Transcription regulation</keyword>
<name>A0A843UFY6_COLES</name>
<keyword evidence="2" id="KW-0804">Transcription</keyword>
<feature type="compositionally biased region" description="Basic and acidic residues" evidence="4">
    <location>
        <begin position="184"/>
        <end position="194"/>
    </location>
</feature>
<dbReference type="AlphaFoldDB" id="A0A843UFY6"/>
<comment type="caution">
    <text evidence="3">Lacks conserved residue(s) required for the propagation of feature annotation.</text>
</comment>
<evidence type="ECO:0000313" key="5">
    <source>
        <dbReference type="EMBL" id="MQL80904.1"/>
    </source>
</evidence>
<evidence type="ECO:0008006" key="7">
    <source>
        <dbReference type="Google" id="ProtNLM"/>
    </source>
</evidence>
<organism evidence="5 6">
    <name type="scientific">Colocasia esculenta</name>
    <name type="common">Wild taro</name>
    <name type="synonym">Arum esculentum</name>
    <dbReference type="NCBI Taxonomy" id="4460"/>
    <lineage>
        <taxon>Eukaryota</taxon>
        <taxon>Viridiplantae</taxon>
        <taxon>Streptophyta</taxon>
        <taxon>Embryophyta</taxon>
        <taxon>Tracheophyta</taxon>
        <taxon>Spermatophyta</taxon>
        <taxon>Magnoliopsida</taxon>
        <taxon>Liliopsida</taxon>
        <taxon>Araceae</taxon>
        <taxon>Aroideae</taxon>
        <taxon>Colocasieae</taxon>
        <taxon>Colocasia</taxon>
    </lineage>
</organism>
<feature type="region of interest" description="Leucine repeat I (LRI)" evidence="3">
    <location>
        <begin position="269"/>
        <end position="329"/>
    </location>
</feature>
<dbReference type="PANTHER" id="PTHR31636">
    <property type="entry name" value="OSJNBA0084A10.13 PROTEIN-RELATED"/>
    <property type="match status" value="1"/>
</dbReference>
<evidence type="ECO:0000256" key="2">
    <source>
        <dbReference type="ARBA" id="ARBA00023163"/>
    </source>
</evidence>
<accession>A0A843UFY6</accession>
<dbReference type="Pfam" id="PF03514">
    <property type="entry name" value="GRAS"/>
    <property type="match status" value="1"/>
</dbReference>
<keyword evidence="6" id="KW-1185">Reference proteome</keyword>
<proteinExistence type="inferred from homology"/>
<gene>
    <name evidence="5" type="ORF">Taro_013352</name>
</gene>
<feature type="compositionally biased region" description="Basic residues" evidence="4">
    <location>
        <begin position="252"/>
        <end position="263"/>
    </location>
</feature>
<dbReference type="OrthoDB" id="47276at2759"/>
<evidence type="ECO:0000256" key="3">
    <source>
        <dbReference type="PROSITE-ProRule" id="PRU01191"/>
    </source>
</evidence>
<protein>
    <recommendedName>
        <fullName evidence="7">Scarecrow-like protein 9</fullName>
    </recommendedName>
</protein>
<feature type="region of interest" description="Disordered" evidence="4">
    <location>
        <begin position="240"/>
        <end position="263"/>
    </location>
</feature>
<feature type="region of interest" description="Disordered" evidence="4">
    <location>
        <begin position="171"/>
        <end position="194"/>
    </location>
</feature>
<dbReference type="Proteomes" id="UP000652761">
    <property type="component" value="Unassembled WGS sequence"/>
</dbReference>
<dbReference type="PROSITE" id="PS50985">
    <property type="entry name" value="GRAS"/>
    <property type="match status" value="1"/>
</dbReference>
<evidence type="ECO:0000256" key="1">
    <source>
        <dbReference type="ARBA" id="ARBA00023015"/>
    </source>
</evidence>
<reference evidence="5" key="1">
    <citation type="submission" date="2017-07" db="EMBL/GenBank/DDBJ databases">
        <title>Taro Niue Genome Assembly and Annotation.</title>
        <authorList>
            <person name="Atibalentja N."/>
            <person name="Keating K."/>
            <person name="Fields C.J."/>
        </authorList>
    </citation>
    <scope>NUCLEOTIDE SEQUENCE</scope>
    <source>
        <strain evidence="5">Niue_2</strain>
        <tissue evidence="5">Leaf</tissue>
    </source>
</reference>
<comment type="caution">
    <text evidence="5">The sequence shown here is derived from an EMBL/GenBank/DDBJ whole genome shotgun (WGS) entry which is preliminary data.</text>
</comment>
<evidence type="ECO:0000256" key="4">
    <source>
        <dbReference type="SAM" id="MobiDB-lite"/>
    </source>
</evidence>
<evidence type="ECO:0000313" key="6">
    <source>
        <dbReference type="Proteomes" id="UP000652761"/>
    </source>
</evidence>
<comment type="similarity">
    <text evidence="3">Belongs to the GRAS family.</text>
</comment>